<accession>A0A9J5Z2F6</accession>
<name>A0A9J5Z2F6_SOLCO</name>
<proteinExistence type="predicted"/>
<evidence type="ECO:0000313" key="1">
    <source>
        <dbReference type="EMBL" id="KAG5606381.1"/>
    </source>
</evidence>
<evidence type="ECO:0000313" key="2">
    <source>
        <dbReference type="Proteomes" id="UP000824120"/>
    </source>
</evidence>
<organism evidence="1 2">
    <name type="scientific">Solanum commersonii</name>
    <name type="common">Commerson's wild potato</name>
    <name type="synonym">Commerson's nightshade</name>
    <dbReference type="NCBI Taxonomy" id="4109"/>
    <lineage>
        <taxon>Eukaryota</taxon>
        <taxon>Viridiplantae</taxon>
        <taxon>Streptophyta</taxon>
        <taxon>Embryophyta</taxon>
        <taxon>Tracheophyta</taxon>
        <taxon>Spermatophyta</taxon>
        <taxon>Magnoliopsida</taxon>
        <taxon>eudicotyledons</taxon>
        <taxon>Gunneridae</taxon>
        <taxon>Pentapetalae</taxon>
        <taxon>asterids</taxon>
        <taxon>lamiids</taxon>
        <taxon>Solanales</taxon>
        <taxon>Solanaceae</taxon>
        <taxon>Solanoideae</taxon>
        <taxon>Solaneae</taxon>
        <taxon>Solanum</taxon>
    </lineage>
</organism>
<dbReference type="AlphaFoldDB" id="A0A9J5Z2F6"/>
<dbReference type="EMBL" id="JACXVP010000005">
    <property type="protein sequence ID" value="KAG5606381.1"/>
    <property type="molecule type" value="Genomic_DNA"/>
</dbReference>
<gene>
    <name evidence="1" type="ORF">H5410_027873</name>
</gene>
<reference evidence="1 2" key="1">
    <citation type="submission" date="2020-09" db="EMBL/GenBank/DDBJ databases">
        <title>De no assembly of potato wild relative species, Solanum commersonii.</title>
        <authorList>
            <person name="Cho K."/>
        </authorList>
    </citation>
    <scope>NUCLEOTIDE SEQUENCE [LARGE SCALE GENOMIC DNA]</scope>
    <source>
        <strain evidence="1">LZ3.2</strain>
        <tissue evidence="1">Leaf</tissue>
    </source>
</reference>
<sequence length="71" mass="7730">MSHGPARGTWEVDRLRFLGLQNSKASSRSFPQVVVFTTGREVAREDEPFCGSFKVATALATTSRGGGREVE</sequence>
<comment type="caution">
    <text evidence="1">The sequence shown here is derived from an EMBL/GenBank/DDBJ whole genome shotgun (WGS) entry which is preliminary data.</text>
</comment>
<keyword evidence="2" id="KW-1185">Reference proteome</keyword>
<protein>
    <submittedName>
        <fullName evidence="1">Uncharacterized protein</fullName>
    </submittedName>
</protein>
<dbReference type="Proteomes" id="UP000824120">
    <property type="component" value="Chromosome 5"/>
</dbReference>